<sequence>MESPTTAPTPESSPKTSYPPTCENSLSDFLGSHPHVQFIRYQWVDLSGILRARCLHKTHALKLACTDQPLRCGPITLQALADNSIMPDLPRSGVHELHPDWSSLRTLGCGRSAANATVMCSIIERLPQDENRPNSSKCPRQALSEILNLAARRWGIQFLVGFEVELVILQDNNNRKDGDPLLVPLGSGPGHYCVASMREPSFQYLEECVTELISAGVSIQDFHVEGTTGQFEIALAPLPPIQAVDELVRVHDMVKTTVKKHGYIATMVPKLPQLHQGSGEHIHISLSPTDHEDSFLAGMLHHLPGICAVTMPFAQSYERVGRLEAGERADWGTENRDVAVRKIEPGHWEIRCADATANMYLALATLLAAGLLGIKCQRPLRSSDVSLASDATVADSVDIPEELPRTFGDALQLLKASSPDLAQLLHNDILNYYVAVKQVESMRMAQLDQDQVDRLMVTFF</sequence>
<accession>A0A1L9VM72</accession>
<dbReference type="SMART" id="SM01230">
    <property type="entry name" value="Gln-synt_C"/>
    <property type="match status" value="1"/>
</dbReference>
<dbReference type="GO" id="GO:0006542">
    <property type="term" value="P:glutamine biosynthetic process"/>
    <property type="evidence" value="ECO:0007669"/>
    <property type="project" value="InterPro"/>
</dbReference>
<gene>
    <name evidence="7" type="ORF">ASPGLDRAFT_45994</name>
</gene>
<dbReference type="RefSeq" id="XP_022401717.1">
    <property type="nucleotide sequence ID" value="XM_022546358.1"/>
</dbReference>
<dbReference type="Pfam" id="PF00120">
    <property type="entry name" value="Gln-synt_C"/>
    <property type="match status" value="1"/>
</dbReference>
<name>A0A1L9VM72_ASPGL</name>
<dbReference type="SUPFAM" id="SSF55931">
    <property type="entry name" value="Glutamine synthetase/guanido kinase"/>
    <property type="match status" value="1"/>
</dbReference>
<dbReference type="GO" id="GO:0004356">
    <property type="term" value="F:glutamine synthetase activity"/>
    <property type="evidence" value="ECO:0007669"/>
    <property type="project" value="InterPro"/>
</dbReference>
<dbReference type="EMBL" id="KV878895">
    <property type="protein sequence ID" value="OJJ85019.1"/>
    <property type="molecule type" value="Genomic_DNA"/>
</dbReference>
<evidence type="ECO:0000256" key="5">
    <source>
        <dbReference type="SAM" id="MobiDB-lite"/>
    </source>
</evidence>
<protein>
    <recommendedName>
        <fullName evidence="1">Glutamine synthetase</fullName>
    </recommendedName>
</protein>
<evidence type="ECO:0000256" key="1">
    <source>
        <dbReference type="ARBA" id="ARBA00021364"/>
    </source>
</evidence>
<comment type="similarity">
    <text evidence="3 4">Belongs to the glutamine synthetase family.</text>
</comment>
<reference evidence="8" key="1">
    <citation type="journal article" date="2017" name="Genome Biol.">
        <title>Comparative genomics reveals high biological diversity and specific adaptations in the industrially and medically important fungal genus Aspergillus.</title>
        <authorList>
            <person name="de Vries R.P."/>
            <person name="Riley R."/>
            <person name="Wiebenga A."/>
            <person name="Aguilar-Osorio G."/>
            <person name="Amillis S."/>
            <person name="Uchima C.A."/>
            <person name="Anderluh G."/>
            <person name="Asadollahi M."/>
            <person name="Askin M."/>
            <person name="Barry K."/>
            <person name="Battaglia E."/>
            <person name="Bayram O."/>
            <person name="Benocci T."/>
            <person name="Braus-Stromeyer S.A."/>
            <person name="Caldana C."/>
            <person name="Canovas D."/>
            <person name="Cerqueira G.C."/>
            <person name="Chen F."/>
            <person name="Chen W."/>
            <person name="Choi C."/>
            <person name="Clum A."/>
            <person name="Dos Santos R.A."/>
            <person name="Damasio A.R."/>
            <person name="Diallinas G."/>
            <person name="Emri T."/>
            <person name="Fekete E."/>
            <person name="Flipphi M."/>
            <person name="Freyberg S."/>
            <person name="Gallo A."/>
            <person name="Gournas C."/>
            <person name="Habgood R."/>
            <person name="Hainaut M."/>
            <person name="Harispe M.L."/>
            <person name="Henrissat B."/>
            <person name="Hilden K.S."/>
            <person name="Hope R."/>
            <person name="Hossain A."/>
            <person name="Karabika E."/>
            <person name="Karaffa L."/>
            <person name="Karanyi Z."/>
            <person name="Krasevec N."/>
            <person name="Kuo A."/>
            <person name="Kusch H."/>
            <person name="LaButti K."/>
            <person name="Lagendijk E.L."/>
            <person name="Lapidus A."/>
            <person name="Levasseur A."/>
            <person name="Lindquist E."/>
            <person name="Lipzen A."/>
            <person name="Logrieco A.F."/>
            <person name="MacCabe A."/>
            <person name="Maekelae M.R."/>
            <person name="Malavazi I."/>
            <person name="Melin P."/>
            <person name="Meyer V."/>
            <person name="Mielnichuk N."/>
            <person name="Miskei M."/>
            <person name="Molnar A.P."/>
            <person name="Mule G."/>
            <person name="Ngan C.Y."/>
            <person name="Orejas M."/>
            <person name="Orosz E."/>
            <person name="Ouedraogo J.P."/>
            <person name="Overkamp K.M."/>
            <person name="Park H.-S."/>
            <person name="Perrone G."/>
            <person name="Piumi F."/>
            <person name="Punt P.J."/>
            <person name="Ram A.F."/>
            <person name="Ramon A."/>
            <person name="Rauscher S."/>
            <person name="Record E."/>
            <person name="Riano-Pachon D.M."/>
            <person name="Robert V."/>
            <person name="Roehrig J."/>
            <person name="Ruller R."/>
            <person name="Salamov A."/>
            <person name="Salih N.S."/>
            <person name="Samson R.A."/>
            <person name="Sandor E."/>
            <person name="Sanguinetti M."/>
            <person name="Schuetze T."/>
            <person name="Sepcic K."/>
            <person name="Shelest E."/>
            <person name="Sherlock G."/>
            <person name="Sophianopoulou V."/>
            <person name="Squina F.M."/>
            <person name="Sun H."/>
            <person name="Susca A."/>
            <person name="Todd R.B."/>
            <person name="Tsang A."/>
            <person name="Unkles S.E."/>
            <person name="van de Wiele N."/>
            <person name="van Rossen-Uffink D."/>
            <person name="Oliveira J.V."/>
            <person name="Vesth T.C."/>
            <person name="Visser J."/>
            <person name="Yu J.-H."/>
            <person name="Zhou M."/>
            <person name="Andersen M.R."/>
            <person name="Archer D.B."/>
            <person name="Baker S.E."/>
            <person name="Benoit I."/>
            <person name="Brakhage A.A."/>
            <person name="Braus G.H."/>
            <person name="Fischer R."/>
            <person name="Frisvad J.C."/>
            <person name="Goldman G.H."/>
            <person name="Houbraken J."/>
            <person name="Oakley B."/>
            <person name="Pocsi I."/>
            <person name="Scazzocchio C."/>
            <person name="Seiboth B."/>
            <person name="vanKuyk P.A."/>
            <person name="Wortman J."/>
            <person name="Dyer P.S."/>
            <person name="Grigoriev I.V."/>
        </authorList>
    </citation>
    <scope>NUCLEOTIDE SEQUENCE [LARGE SCALE GENOMIC DNA]</scope>
    <source>
        <strain evidence="8">CBS 516.65</strain>
    </source>
</reference>
<dbReference type="GeneID" id="34462619"/>
<feature type="region of interest" description="Disordered" evidence="5">
    <location>
        <begin position="1"/>
        <end position="20"/>
    </location>
</feature>
<dbReference type="Gene3D" id="3.30.590.10">
    <property type="entry name" value="Glutamine synthetase/guanido kinase, catalytic domain"/>
    <property type="match status" value="1"/>
</dbReference>
<evidence type="ECO:0000313" key="7">
    <source>
        <dbReference type="EMBL" id="OJJ85019.1"/>
    </source>
</evidence>
<dbReference type="PANTHER" id="PTHR43785:SF2">
    <property type="entry name" value="TYPE-1 GLUTAMINE SYNTHETASE 1"/>
    <property type="match status" value="1"/>
</dbReference>
<dbReference type="Gene3D" id="3.10.20.70">
    <property type="entry name" value="Glutamine synthetase, N-terminal domain"/>
    <property type="match status" value="1"/>
</dbReference>
<dbReference type="OrthoDB" id="3364440at2759"/>
<dbReference type="InterPro" id="IPR008146">
    <property type="entry name" value="Gln_synth_cat_dom"/>
</dbReference>
<evidence type="ECO:0000256" key="3">
    <source>
        <dbReference type="PROSITE-ProRule" id="PRU01331"/>
    </source>
</evidence>
<dbReference type="InterPro" id="IPR014746">
    <property type="entry name" value="Gln_synth/guanido_kin_cat_dom"/>
</dbReference>
<dbReference type="Proteomes" id="UP000184300">
    <property type="component" value="Unassembled WGS sequence"/>
</dbReference>
<dbReference type="VEuPathDB" id="FungiDB:ASPGLDRAFT_45994"/>
<dbReference type="AlphaFoldDB" id="A0A1L9VM72"/>
<evidence type="ECO:0000313" key="8">
    <source>
        <dbReference type="Proteomes" id="UP000184300"/>
    </source>
</evidence>
<keyword evidence="2" id="KW-0436">Ligase</keyword>
<keyword evidence="8" id="KW-1185">Reference proteome</keyword>
<evidence type="ECO:0000256" key="2">
    <source>
        <dbReference type="ARBA" id="ARBA00022598"/>
    </source>
</evidence>
<proteinExistence type="inferred from homology"/>
<dbReference type="PANTHER" id="PTHR43785">
    <property type="entry name" value="GAMMA-GLUTAMYLPUTRESCINE SYNTHETASE"/>
    <property type="match status" value="1"/>
</dbReference>
<dbReference type="InterPro" id="IPR036651">
    <property type="entry name" value="Gln_synt_N_sf"/>
</dbReference>
<dbReference type="STRING" id="1160497.A0A1L9VM72"/>
<feature type="domain" description="GS catalytic" evidence="6">
    <location>
        <begin position="139"/>
        <end position="460"/>
    </location>
</feature>
<evidence type="ECO:0000259" key="6">
    <source>
        <dbReference type="PROSITE" id="PS51987"/>
    </source>
</evidence>
<evidence type="ECO:0000256" key="4">
    <source>
        <dbReference type="RuleBase" id="RU000384"/>
    </source>
</evidence>
<organism evidence="7 8">
    <name type="scientific">Aspergillus glaucus CBS 516.65</name>
    <dbReference type="NCBI Taxonomy" id="1160497"/>
    <lineage>
        <taxon>Eukaryota</taxon>
        <taxon>Fungi</taxon>
        <taxon>Dikarya</taxon>
        <taxon>Ascomycota</taxon>
        <taxon>Pezizomycotina</taxon>
        <taxon>Eurotiomycetes</taxon>
        <taxon>Eurotiomycetidae</taxon>
        <taxon>Eurotiales</taxon>
        <taxon>Aspergillaceae</taxon>
        <taxon>Aspergillus</taxon>
        <taxon>Aspergillus subgen. Aspergillus</taxon>
    </lineage>
</organism>
<feature type="compositionally biased region" description="Low complexity" evidence="5">
    <location>
        <begin position="1"/>
        <end position="16"/>
    </location>
</feature>
<dbReference type="PROSITE" id="PS51987">
    <property type="entry name" value="GS_CATALYTIC"/>
    <property type="match status" value="1"/>
</dbReference>